<dbReference type="Proteomes" id="UP000534870">
    <property type="component" value="Unassembled WGS sequence"/>
</dbReference>
<evidence type="ECO:0000256" key="4">
    <source>
        <dbReference type="ARBA" id="ARBA00022989"/>
    </source>
</evidence>
<dbReference type="InterPro" id="IPR051401">
    <property type="entry name" value="GtrA_CellWall_Glycosyl"/>
</dbReference>
<proteinExistence type="inferred from homology"/>
<name>A0A7Y7IWL3_9PROT</name>
<comment type="subcellular location">
    <subcellularLocation>
        <location evidence="1">Membrane</location>
        <topology evidence="1">Multi-pass membrane protein</topology>
    </subcellularLocation>
</comment>
<keyword evidence="3 6" id="KW-0812">Transmembrane</keyword>
<dbReference type="AlphaFoldDB" id="A0A7Y7IWL3"/>
<protein>
    <submittedName>
        <fullName evidence="8">GtrA family protein</fullName>
    </submittedName>
</protein>
<dbReference type="GO" id="GO:0000271">
    <property type="term" value="P:polysaccharide biosynthetic process"/>
    <property type="evidence" value="ECO:0007669"/>
    <property type="project" value="InterPro"/>
</dbReference>
<evidence type="ECO:0000256" key="6">
    <source>
        <dbReference type="SAM" id="Phobius"/>
    </source>
</evidence>
<dbReference type="Pfam" id="PF04138">
    <property type="entry name" value="GtrA_DPMS_TM"/>
    <property type="match status" value="1"/>
</dbReference>
<reference evidence="8 9" key="1">
    <citation type="submission" date="2020-06" db="EMBL/GenBank/DDBJ databases">
        <title>Description of novel acetic acid bacteria.</title>
        <authorList>
            <person name="Sombolestani A."/>
        </authorList>
    </citation>
    <scope>NUCLEOTIDE SEQUENCE [LARGE SCALE GENOMIC DNA]</scope>
    <source>
        <strain evidence="8 9">LMG 31431</strain>
    </source>
</reference>
<evidence type="ECO:0000256" key="1">
    <source>
        <dbReference type="ARBA" id="ARBA00004141"/>
    </source>
</evidence>
<evidence type="ECO:0000313" key="9">
    <source>
        <dbReference type="Proteomes" id="UP000534870"/>
    </source>
</evidence>
<feature type="transmembrane region" description="Helical" evidence="6">
    <location>
        <begin position="97"/>
        <end position="120"/>
    </location>
</feature>
<comment type="similarity">
    <text evidence="2">Belongs to the GtrA family.</text>
</comment>
<evidence type="ECO:0000256" key="2">
    <source>
        <dbReference type="ARBA" id="ARBA00009399"/>
    </source>
</evidence>
<dbReference type="PANTHER" id="PTHR38459:SF1">
    <property type="entry name" value="PROPHAGE BACTOPRENOL-LINKED GLUCOSE TRANSLOCASE HOMOLOG"/>
    <property type="match status" value="1"/>
</dbReference>
<evidence type="ECO:0000259" key="7">
    <source>
        <dbReference type="Pfam" id="PF04138"/>
    </source>
</evidence>
<sequence>MPATIDPPSETGAPPPGPTGTAAWRARLVPFVKFGMVGTLGLGWDTASVYGLRPLIGLTGATIAAYFIAATFNWLLNRHWTFRHVAHADPVLVQWARFLLANALGFVLNRGMVFTLFMTMPICRTIPALALAAGSLAGLFANFNLSRRVVFRHRPDAPAGQGQPG</sequence>
<gene>
    <name evidence="8" type="ORF">HUK84_08480</name>
</gene>
<dbReference type="RefSeq" id="WP_176639914.1">
    <property type="nucleotide sequence ID" value="NZ_JABXXP010000128.1"/>
</dbReference>
<evidence type="ECO:0000313" key="8">
    <source>
        <dbReference type="EMBL" id="NVN11176.1"/>
    </source>
</evidence>
<feature type="domain" description="GtrA/DPMS transmembrane" evidence="7">
    <location>
        <begin position="33"/>
        <end position="151"/>
    </location>
</feature>
<comment type="caution">
    <text evidence="8">The sequence shown here is derived from an EMBL/GenBank/DDBJ whole genome shotgun (WGS) entry which is preliminary data.</text>
</comment>
<keyword evidence="5 6" id="KW-0472">Membrane</keyword>
<feature type="transmembrane region" description="Helical" evidence="6">
    <location>
        <begin position="55"/>
        <end position="76"/>
    </location>
</feature>
<evidence type="ECO:0000256" key="5">
    <source>
        <dbReference type="ARBA" id="ARBA00023136"/>
    </source>
</evidence>
<dbReference type="PANTHER" id="PTHR38459">
    <property type="entry name" value="PROPHAGE BACTOPRENOL-LINKED GLUCOSE TRANSLOCASE HOMOLOG"/>
    <property type="match status" value="1"/>
</dbReference>
<keyword evidence="4 6" id="KW-1133">Transmembrane helix</keyword>
<dbReference type="GO" id="GO:0005886">
    <property type="term" value="C:plasma membrane"/>
    <property type="evidence" value="ECO:0007669"/>
    <property type="project" value="TreeGrafter"/>
</dbReference>
<dbReference type="InterPro" id="IPR007267">
    <property type="entry name" value="GtrA_DPMS_TM"/>
</dbReference>
<evidence type="ECO:0000256" key="3">
    <source>
        <dbReference type="ARBA" id="ARBA00022692"/>
    </source>
</evidence>
<feature type="transmembrane region" description="Helical" evidence="6">
    <location>
        <begin position="126"/>
        <end position="145"/>
    </location>
</feature>
<organism evidence="8 9">
    <name type="scientific">Nguyenibacter vanlangensis</name>
    <dbReference type="NCBI Taxonomy" id="1216886"/>
    <lineage>
        <taxon>Bacteria</taxon>
        <taxon>Pseudomonadati</taxon>
        <taxon>Pseudomonadota</taxon>
        <taxon>Alphaproteobacteria</taxon>
        <taxon>Acetobacterales</taxon>
        <taxon>Acetobacteraceae</taxon>
        <taxon>Nguyenibacter</taxon>
    </lineage>
</organism>
<dbReference type="EMBL" id="JABXXP010000128">
    <property type="protein sequence ID" value="NVN11176.1"/>
    <property type="molecule type" value="Genomic_DNA"/>
</dbReference>
<accession>A0A7Y7IWL3</accession>